<proteinExistence type="predicted"/>
<gene>
    <name evidence="1" type="ORF">GCM10023200_35010</name>
</gene>
<comment type="caution">
    <text evidence="1">The sequence shown here is derived from an EMBL/GenBank/DDBJ whole genome shotgun (WGS) entry which is preliminary data.</text>
</comment>
<accession>A0ABP9BLD3</accession>
<evidence type="ECO:0000313" key="1">
    <source>
        <dbReference type="EMBL" id="GAA4795938.1"/>
    </source>
</evidence>
<dbReference type="Proteomes" id="UP001500928">
    <property type="component" value="Unassembled WGS sequence"/>
</dbReference>
<reference evidence="2" key="1">
    <citation type="journal article" date="2019" name="Int. J. Syst. Evol. Microbiol.">
        <title>The Global Catalogue of Microorganisms (GCM) 10K type strain sequencing project: providing services to taxonomists for standard genome sequencing and annotation.</title>
        <authorList>
            <consortium name="The Broad Institute Genomics Platform"/>
            <consortium name="The Broad Institute Genome Sequencing Center for Infectious Disease"/>
            <person name="Wu L."/>
            <person name="Ma J."/>
        </authorList>
    </citation>
    <scope>NUCLEOTIDE SEQUENCE [LARGE SCALE GENOMIC DNA]</scope>
    <source>
        <strain evidence="2">JCM 17979</strain>
    </source>
</reference>
<protein>
    <submittedName>
        <fullName evidence="1">Uncharacterized protein</fullName>
    </submittedName>
</protein>
<organism evidence="1 2">
    <name type="scientific">Actinomycetospora chlora</name>
    <dbReference type="NCBI Taxonomy" id="663608"/>
    <lineage>
        <taxon>Bacteria</taxon>
        <taxon>Bacillati</taxon>
        <taxon>Actinomycetota</taxon>
        <taxon>Actinomycetes</taxon>
        <taxon>Pseudonocardiales</taxon>
        <taxon>Pseudonocardiaceae</taxon>
        <taxon>Actinomycetospora</taxon>
    </lineage>
</organism>
<dbReference type="EMBL" id="BAABHO010000028">
    <property type="protein sequence ID" value="GAA4795938.1"/>
    <property type="molecule type" value="Genomic_DNA"/>
</dbReference>
<sequence length="85" mass="9001">MAGVESPEPGIAMTVGVHVRPESRMGFTVHADEDRVTVDVDERIGSRLTLFLHSGELIRLSDCFAAAVAELLAAQHAIRGACGSV</sequence>
<name>A0ABP9BLD3_9PSEU</name>
<keyword evidence="2" id="KW-1185">Reference proteome</keyword>
<dbReference type="RefSeq" id="WP_345417681.1">
    <property type="nucleotide sequence ID" value="NZ_BAABHO010000028.1"/>
</dbReference>
<evidence type="ECO:0000313" key="2">
    <source>
        <dbReference type="Proteomes" id="UP001500928"/>
    </source>
</evidence>